<dbReference type="GO" id="GO:0009765">
    <property type="term" value="P:photosynthesis, light harvesting"/>
    <property type="evidence" value="ECO:0007669"/>
    <property type="project" value="InterPro"/>
</dbReference>
<dbReference type="AlphaFoldDB" id="A0A1E7EP91"/>
<dbReference type="OrthoDB" id="191071at2759"/>
<gene>
    <name evidence="11" type="primary">LHCF2</name>
    <name evidence="11" type="ORF">FRACYDRAFT_197251</name>
</gene>
<dbReference type="GO" id="GO:0016168">
    <property type="term" value="F:chlorophyll binding"/>
    <property type="evidence" value="ECO:0007669"/>
    <property type="project" value="UniProtKB-KW"/>
</dbReference>
<feature type="binding site" evidence="9">
    <location>
        <position position="70"/>
    </location>
    <ligand>
        <name>chlorophyll a</name>
        <dbReference type="ChEBI" id="CHEBI:58416"/>
        <label>1</label>
    </ligand>
</feature>
<dbReference type="EMBL" id="KV784384">
    <property type="protein sequence ID" value="OEU07788.1"/>
    <property type="molecule type" value="Genomic_DNA"/>
</dbReference>
<dbReference type="GO" id="GO:0030076">
    <property type="term" value="C:light-harvesting complex"/>
    <property type="evidence" value="ECO:0007669"/>
    <property type="project" value="UniProtKB-KW"/>
</dbReference>
<feature type="binding site" evidence="9">
    <location>
        <position position="73"/>
    </location>
    <ligand>
        <name>chlorophyll a</name>
        <dbReference type="ChEBI" id="CHEBI:58416"/>
        <label>1</label>
    </ligand>
</feature>
<dbReference type="InterPro" id="IPR001344">
    <property type="entry name" value="Chloro_AB-bd_pln"/>
</dbReference>
<feature type="compositionally biased region" description="Low complexity" evidence="10">
    <location>
        <begin position="1"/>
        <end position="21"/>
    </location>
</feature>
<dbReference type="InterPro" id="IPR022796">
    <property type="entry name" value="Chloroa_b-bind"/>
</dbReference>
<feature type="region of interest" description="Disordered" evidence="10">
    <location>
        <begin position="1"/>
        <end position="23"/>
    </location>
</feature>
<dbReference type="SUPFAM" id="SSF103511">
    <property type="entry name" value="Chlorophyll a-b binding protein"/>
    <property type="match status" value="1"/>
</dbReference>
<name>A0A1E7EP91_9STRA</name>
<comment type="subunit">
    <text evidence="8">The LHC complex of chromophytic algae is composed of fucoxanthin, chlorophyll A and C bound non-covalently by fucoxanthin chlorophyll proteins (FCPs). The ratio of the pigments in LHC; fucoxanthin: chlorophyll C: chlorophyll A; (0.6-1): (0.1-0.3): (1).</text>
</comment>
<dbReference type="Pfam" id="PF00504">
    <property type="entry name" value="Chloroa_b-bind"/>
    <property type="match status" value="1"/>
</dbReference>
<evidence type="ECO:0000256" key="1">
    <source>
        <dbReference type="ARBA" id="ARBA00004022"/>
    </source>
</evidence>
<organism evidence="11 12">
    <name type="scientific">Fragilariopsis cylindrus CCMP1102</name>
    <dbReference type="NCBI Taxonomy" id="635003"/>
    <lineage>
        <taxon>Eukaryota</taxon>
        <taxon>Sar</taxon>
        <taxon>Stramenopiles</taxon>
        <taxon>Ochrophyta</taxon>
        <taxon>Bacillariophyta</taxon>
        <taxon>Bacillariophyceae</taxon>
        <taxon>Bacillariophycidae</taxon>
        <taxon>Bacillariales</taxon>
        <taxon>Bacillariaceae</taxon>
        <taxon>Fragilariopsis</taxon>
    </lineage>
</organism>
<feature type="binding site" description="axial binding residue" evidence="9">
    <location>
        <position position="75"/>
    </location>
    <ligand>
        <name>chlorophyll b</name>
        <dbReference type="ChEBI" id="CHEBI:61721"/>
        <label>1</label>
    </ligand>
    <ligandPart>
        <name>Mg</name>
        <dbReference type="ChEBI" id="CHEBI:25107"/>
    </ligandPart>
</feature>
<evidence type="ECO:0000256" key="4">
    <source>
        <dbReference type="ARBA" id="ARBA00022528"/>
    </source>
</evidence>
<feature type="binding site" evidence="9">
    <location>
        <position position="197"/>
    </location>
    <ligand>
        <name>chlorophyll a</name>
        <dbReference type="ChEBI" id="CHEBI:58416"/>
        <label>1</label>
    </ligand>
</feature>
<dbReference type="GO" id="GO:0009507">
    <property type="term" value="C:chloroplast"/>
    <property type="evidence" value="ECO:0007669"/>
    <property type="project" value="UniProtKB-SubCell"/>
</dbReference>
<dbReference type="GO" id="GO:0016020">
    <property type="term" value="C:membrane"/>
    <property type="evidence" value="ECO:0007669"/>
    <property type="project" value="InterPro"/>
</dbReference>
<keyword evidence="6" id="KW-0934">Plastid</keyword>
<keyword evidence="7" id="KW-0437">Light-harvesting polypeptide</keyword>
<comment type="function">
    <text evidence="1">The light-harvesting complex (LHC) functions as a light receptor, it captures and delivers excitation energy to photosystems with which it is closely associated. Energy is transferred from the carotenoid and chlorophyll C (or B) to chlorophyll A and the photosynthetic reaction centers where it is used to synthesize ATP and reducing power.</text>
</comment>
<comment type="subcellular location">
    <subcellularLocation>
        <location evidence="2">Plastid</location>
        <location evidence="2">Chloroplast</location>
    </subcellularLocation>
</comment>
<accession>A0A1E7EP91</accession>
<keyword evidence="5" id="KW-0602">Photosynthesis</keyword>
<evidence type="ECO:0000256" key="10">
    <source>
        <dbReference type="SAM" id="MobiDB-lite"/>
    </source>
</evidence>
<feature type="binding site" evidence="9">
    <location>
        <position position="58"/>
    </location>
    <ligand>
        <name>chlorophyll a</name>
        <dbReference type="ChEBI" id="CHEBI:58416"/>
        <label>1</label>
    </ligand>
</feature>
<comment type="similarity">
    <text evidence="3">Belongs to the fucoxanthin chlorophyll protein family.</text>
</comment>
<dbReference type="InParanoid" id="A0A1E7EP91"/>
<keyword evidence="4" id="KW-0150">Chloroplast</keyword>
<dbReference type="PANTHER" id="PTHR21649">
    <property type="entry name" value="CHLOROPHYLL A/B BINDING PROTEIN"/>
    <property type="match status" value="1"/>
</dbReference>
<evidence type="ECO:0000256" key="9">
    <source>
        <dbReference type="PIRSR" id="PIRSR601344-1"/>
    </source>
</evidence>
<keyword evidence="9" id="KW-0148">Chlorophyll</keyword>
<feature type="binding site" evidence="9">
    <location>
        <position position="195"/>
    </location>
    <ligand>
        <name>chlorophyll a</name>
        <dbReference type="ChEBI" id="CHEBI:58416"/>
        <label>1</label>
    </ligand>
</feature>
<keyword evidence="9" id="KW-0157">Chromophore</keyword>
<reference evidence="11 12" key="1">
    <citation type="submission" date="2016-09" db="EMBL/GenBank/DDBJ databases">
        <title>Extensive genetic diversity and differential bi-allelic expression allows diatom success in the polar Southern Ocean.</title>
        <authorList>
            <consortium name="DOE Joint Genome Institute"/>
            <person name="Mock T."/>
            <person name="Otillar R.P."/>
            <person name="Strauss J."/>
            <person name="Dupont C."/>
            <person name="Frickenhaus S."/>
            <person name="Maumus F."/>
            <person name="Mcmullan M."/>
            <person name="Sanges R."/>
            <person name="Schmutz J."/>
            <person name="Toseland A."/>
            <person name="Valas R."/>
            <person name="Veluchamy A."/>
            <person name="Ward B.J."/>
            <person name="Allen A."/>
            <person name="Barry K."/>
            <person name="Falciatore A."/>
            <person name="Ferrante M."/>
            <person name="Fortunato A.E."/>
            <person name="Gloeckner G."/>
            <person name="Gruber A."/>
            <person name="Hipkin R."/>
            <person name="Janech M."/>
            <person name="Kroth P."/>
            <person name="Leese F."/>
            <person name="Lindquist E."/>
            <person name="Lyon B.R."/>
            <person name="Martin J."/>
            <person name="Mayer C."/>
            <person name="Parker M."/>
            <person name="Quesneville H."/>
            <person name="Raymond J."/>
            <person name="Uhlig C."/>
            <person name="Valentin K.U."/>
            <person name="Worden A.Z."/>
            <person name="Armbrust E.V."/>
            <person name="Bowler C."/>
            <person name="Green B."/>
            <person name="Moulton V."/>
            <person name="Van Oosterhout C."/>
            <person name="Grigoriev I."/>
        </authorList>
    </citation>
    <scope>NUCLEOTIDE SEQUENCE [LARGE SCALE GENOMIC DNA]</scope>
    <source>
        <strain evidence="11 12">CCMP1102</strain>
    </source>
</reference>
<evidence type="ECO:0000256" key="5">
    <source>
        <dbReference type="ARBA" id="ARBA00022531"/>
    </source>
</evidence>
<evidence type="ECO:0000256" key="8">
    <source>
        <dbReference type="ARBA" id="ARBA00044011"/>
    </source>
</evidence>
<protein>
    <submittedName>
        <fullName evidence="11">Chlorophyll a/b-binding protein</fullName>
    </submittedName>
</protein>
<evidence type="ECO:0000256" key="6">
    <source>
        <dbReference type="ARBA" id="ARBA00022640"/>
    </source>
</evidence>
<evidence type="ECO:0000256" key="7">
    <source>
        <dbReference type="ARBA" id="ARBA00023243"/>
    </source>
</evidence>
<dbReference type="Proteomes" id="UP000095751">
    <property type="component" value="Unassembled WGS sequence"/>
</dbReference>
<sequence length="275" mass="29310">MVASAAAFAPASTTTPVSTSTQLSETTADLKTMAPKLNPLVGFWDPLQLCEAGFWGLSNEQTVGWLRHAEIKHGRVAMAAFVGYIVQSNFVFPWSLTFGGVPHPGTDLSPPEQWDALPTAAKVQVIAFVGFLEWYSELSDNDNGPHYTKGGKPGQYPSFDNIPHNVPFNLFDPFKISKNRTPEQKEKGLLTEINNGRLAMLGIFGFLCEQTIPGSVPLLAQIVKPYSGEVMAPFSAEFAAGAFPGAIEFSNAAPIAAAAVAPIAAQVAAAADPFL</sequence>
<evidence type="ECO:0000256" key="3">
    <source>
        <dbReference type="ARBA" id="ARBA00005933"/>
    </source>
</evidence>
<evidence type="ECO:0000313" key="11">
    <source>
        <dbReference type="EMBL" id="OEU07788.1"/>
    </source>
</evidence>
<keyword evidence="12" id="KW-1185">Reference proteome</keyword>
<evidence type="ECO:0000313" key="12">
    <source>
        <dbReference type="Proteomes" id="UP000095751"/>
    </source>
</evidence>
<dbReference type="Gene3D" id="1.10.3460.10">
    <property type="entry name" value="Chlorophyll a/b binding protein domain"/>
    <property type="match status" value="1"/>
</dbReference>
<feature type="binding site" evidence="9">
    <location>
        <position position="192"/>
    </location>
    <ligand>
        <name>chlorophyll a</name>
        <dbReference type="ChEBI" id="CHEBI:58416"/>
        <label>1</label>
    </ligand>
</feature>
<evidence type="ECO:0000256" key="2">
    <source>
        <dbReference type="ARBA" id="ARBA00004229"/>
    </source>
</evidence>
<dbReference type="KEGG" id="fcy:FRACYDRAFT_197251"/>
<proteinExistence type="inferred from homology"/>